<gene>
    <name evidence="11" type="ORF">EV685_0951</name>
</gene>
<name>A0A4Q7LU38_9BURK</name>
<dbReference type="PANTHER" id="PTHR38035">
    <property type="entry name" value="UPF0070 PROTEIN YFGM"/>
    <property type="match status" value="1"/>
</dbReference>
<protein>
    <recommendedName>
        <fullName evidence="8">Ancillary SecYEG translocon subunit</fullName>
    </recommendedName>
</protein>
<dbReference type="SUPFAM" id="SSF48452">
    <property type="entry name" value="TPR-like"/>
    <property type="match status" value="1"/>
</dbReference>
<comment type="caution">
    <text evidence="11">The sequence shown here is derived from an EMBL/GenBank/DDBJ whole genome shotgun (WGS) entry which is preliminary data.</text>
</comment>
<evidence type="ECO:0000313" key="12">
    <source>
        <dbReference type="Proteomes" id="UP000293433"/>
    </source>
</evidence>
<dbReference type="Pfam" id="PF09976">
    <property type="entry name" value="TPR_21"/>
    <property type="match status" value="1"/>
</dbReference>
<dbReference type="Gene3D" id="1.25.40.10">
    <property type="entry name" value="Tetratricopeptide repeat domain"/>
    <property type="match status" value="1"/>
</dbReference>
<keyword evidence="2" id="KW-1003">Cell membrane</keyword>
<dbReference type="AlphaFoldDB" id="A0A4Q7LU38"/>
<keyword evidence="5 9" id="KW-0472">Membrane</keyword>
<reference evidence="11 12" key="1">
    <citation type="submission" date="2019-02" db="EMBL/GenBank/DDBJ databases">
        <title>Genomic Encyclopedia of Type Strains, Phase IV (KMG-IV): sequencing the most valuable type-strain genomes for metagenomic binning, comparative biology and taxonomic classification.</title>
        <authorList>
            <person name="Goeker M."/>
        </authorList>
    </citation>
    <scope>NUCLEOTIDE SEQUENCE [LARGE SCALE GENOMIC DNA]</scope>
    <source>
        <strain evidence="11 12">DSM 10617</strain>
    </source>
</reference>
<sequence>MATHLDLEEQEQIDQLKHFWKRWGNVISWGLVLVLGAYAGWSGWQWWQRDQASKANGMYDEVERAVLVGDADRAGKIFEDLKSRYAGAPIAGQAGLLTAKVQADKGKADEARATLAWVADQSSVREYQVGARLRLAALLLDAGKADEALKTLPTDLPEGYEALVADRRGDIQMALDQKAEAIKSYEQAYKAMDPTLDYRRLIEAKLIALGAAPAPDAAASGAQP</sequence>
<dbReference type="GO" id="GO:0005886">
    <property type="term" value="C:plasma membrane"/>
    <property type="evidence" value="ECO:0007669"/>
    <property type="project" value="UniProtKB-SubCell"/>
</dbReference>
<evidence type="ECO:0000256" key="9">
    <source>
        <dbReference type="SAM" id="Phobius"/>
    </source>
</evidence>
<dbReference type="InterPro" id="IPR026039">
    <property type="entry name" value="YfgM"/>
</dbReference>
<dbReference type="PANTHER" id="PTHR38035:SF1">
    <property type="entry name" value="ANCILLARY SECYEG TRANSLOCON SUBUNIT"/>
    <property type="match status" value="1"/>
</dbReference>
<evidence type="ECO:0000259" key="10">
    <source>
        <dbReference type="Pfam" id="PF09976"/>
    </source>
</evidence>
<dbReference type="OrthoDB" id="8521102at2"/>
<keyword evidence="6" id="KW-0143">Chaperone</keyword>
<keyword evidence="12" id="KW-1185">Reference proteome</keyword>
<evidence type="ECO:0000256" key="1">
    <source>
        <dbReference type="ARBA" id="ARBA00004401"/>
    </source>
</evidence>
<dbReference type="InterPro" id="IPR018704">
    <property type="entry name" value="SecYEG/CpoB_TPR"/>
</dbReference>
<dbReference type="GO" id="GO:0044877">
    <property type="term" value="F:protein-containing complex binding"/>
    <property type="evidence" value="ECO:0007669"/>
    <property type="project" value="InterPro"/>
</dbReference>
<evidence type="ECO:0000256" key="6">
    <source>
        <dbReference type="ARBA" id="ARBA00023186"/>
    </source>
</evidence>
<evidence type="ECO:0000313" key="11">
    <source>
        <dbReference type="EMBL" id="RZS58655.1"/>
    </source>
</evidence>
<keyword evidence="4 9" id="KW-1133">Transmembrane helix</keyword>
<accession>A0A4Q7LU38</accession>
<feature type="transmembrane region" description="Helical" evidence="9">
    <location>
        <begin position="26"/>
        <end position="44"/>
    </location>
</feature>
<dbReference type="InterPro" id="IPR011990">
    <property type="entry name" value="TPR-like_helical_dom_sf"/>
</dbReference>
<keyword evidence="3 9" id="KW-0812">Transmembrane</keyword>
<evidence type="ECO:0000256" key="4">
    <source>
        <dbReference type="ARBA" id="ARBA00022989"/>
    </source>
</evidence>
<dbReference type="EMBL" id="SGWV01000007">
    <property type="protein sequence ID" value="RZS58655.1"/>
    <property type="molecule type" value="Genomic_DNA"/>
</dbReference>
<comment type="similarity">
    <text evidence="7">Belongs to the YfgM family.</text>
</comment>
<evidence type="ECO:0000256" key="7">
    <source>
        <dbReference type="ARBA" id="ARBA00024197"/>
    </source>
</evidence>
<dbReference type="RefSeq" id="WP_130480778.1">
    <property type="nucleotide sequence ID" value="NZ_SGWV01000007.1"/>
</dbReference>
<evidence type="ECO:0000256" key="5">
    <source>
        <dbReference type="ARBA" id="ARBA00023136"/>
    </source>
</evidence>
<evidence type="ECO:0000256" key="2">
    <source>
        <dbReference type="ARBA" id="ARBA00022475"/>
    </source>
</evidence>
<evidence type="ECO:0000256" key="3">
    <source>
        <dbReference type="ARBA" id="ARBA00022692"/>
    </source>
</evidence>
<feature type="domain" description="Ancillary SecYEG translocon subunit/Cell division coordinator CpoB TPR" evidence="10">
    <location>
        <begin position="17"/>
        <end position="210"/>
    </location>
</feature>
<proteinExistence type="inferred from homology"/>
<organism evidence="11 12">
    <name type="scientific">Sphaerotilus mobilis</name>
    <dbReference type="NCBI Taxonomy" id="47994"/>
    <lineage>
        <taxon>Bacteria</taxon>
        <taxon>Pseudomonadati</taxon>
        <taxon>Pseudomonadota</taxon>
        <taxon>Betaproteobacteria</taxon>
        <taxon>Burkholderiales</taxon>
        <taxon>Sphaerotilaceae</taxon>
        <taxon>Sphaerotilus</taxon>
    </lineage>
</organism>
<dbReference type="PIRSF" id="PIRSF006170">
    <property type="entry name" value="YfgM"/>
    <property type="match status" value="1"/>
</dbReference>
<comment type="subcellular location">
    <subcellularLocation>
        <location evidence="1">Cell membrane</location>
        <topology evidence="1">Single-pass type II membrane protein</topology>
    </subcellularLocation>
</comment>
<dbReference type="Proteomes" id="UP000293433">
    <property type="component" value="Unassembled WGS sequence"/>
</dbReference>
<evidence type="ECO:0000256" key="8">
    <source>
        <dbReference type="ARBA" id="ARBA00024235"/>
    </source>
</evidence>